<dbReference type="AlphaFoldDB" id="A0A5N6L4J7"/>
<proteinExistence type="predicted"/>
<evidence type="ECO:0000313" key="2">
    <source>
        <dbReference type="Proteomes" id="UP000327013"/>
    </source>
</evidence>
<dbReference type="Proteomes" id="UP000327013">
    <property type="component" value="Unassembled WGS sequence"/>
</dbReference>
<protein>
    <submittedName>
        <fullName evidence="1">Uncharacterized protein</fullName>
    </submittedName>
</protein>
<gene>
    <name evidence="1" type="ORF">FH972_026624</name>
</gene>
<organism evidence="1 2">
    <name type="scientific">Carpinus fangiana</name>
    <dbReference type="NCBI Taxonomy" id="176857"/>
    <lineage>
        <taxon>Eukaryota</taxon>
        <taxon>Viridiplantae</taxon>
        <taxon>Streptophyta</taxon>
        <taxon>Embryophyta</taxon>
        <taxon>Tracheophyta</taxon>
        <taxon>Spermatophyta</taxon>
        <taxon>Magnoliopsida</taxon>
        <taxon>eudicotyledons</taxon>
        <taxon>Gunneridae</taxon>
        <taxon>Pentapetalae</taxon>
        <taxon>rosids</taxon>
        <taxon>fabids</taxon>
        <taxon>Fagales</taxon>
        <taxon>Betulaceae</taxon>
        <taxon>Carpinus</taxon>
    </lineage>
</organism>
<reference evidence="1 2" key="1">
    <citation type="submission" date="2019-06" db="EMBL/GenBank/DDBJ databases">
        <title>A chromosomal-level reference genome of Carpinus fangiana (Coryloideae, Betulaceae).</title>
        <authorList>
            <person name="Yang X."/>
            <person name="Wang Z."/>
            <person name="Zhang L."/>
            <person name="Hao G."/>
            <person name="Liu J."/>
            <person name="Yang Y."/>
        </authorList>
    </citation>
    <scope>NUCLEOTIDE SEQUENCE [LARGE SCALE GENOMIC DNA]</scope>
    <source>
        <strain evidence="1">Cfa_2016G</strain>
        <tissue evidence="1">Leaf</tissue>
    </source>
</reference>
<sequence length="180" mass="19317">MRKLEEGAIDGLAGLQRATGSLQPQPRLRVLFDVLAVLCRLSPNLLVALLVDLVLLAHLALLGRQLLAQLLQPLRLLLFRQRGDLLRRLGKVGVLRLACVELGLGVGAEALAALVAHERLGRLAGREGWAAVFVVCDLSFDVVEGAVLMLLQPVHGAVKVAGLLKGELGALRVEAHFDEL</sequence>
<comment type="caution">
    <text evidence="1">The sequence shown here is derived from an EMBL/GenBank/DDBJ whole genome shotgun (WGS) entry which is preliminary data.</text>
</comment>
<name>A0A5N6L4J7_9ROSI</name>
<evidence type="ECO:0000313" key="1">
    <source>
        <dbReference type="EMBL" id="KAB8766464.1"/>
    </source>
</evidence>
<accession>A0A5N6L4J7</accession>
<keyword evidence="2" id="KW-1185">Reference proteome</keyword>
<dbReference type="EMBL" id="VIBQ01000101">
    <property type="protein sequence ID" value="KAB8766464.1"/>
    <property type="molecule type" value="Genomic_DNA"/>
</dbReference>